<proteinExistence type="predicted"/>
<organism evidence="2 3">
    <name type="scientific">Austropuccinia psidii MF-1</name>
    <dbReference type="NCBI Taxonomy" id="1389203"/>
    <lineage>
        <taxon>Eukaryota</taxon>
        <taxon>Fungi</taxon>
        <taxon>Dikarya</taxon>
        <taxon>Basidiomycota</taxon>
        <taxon>Pucciniomycotina</taxon>
        <taxon>Pucciniomycetes</taxon>
        <taxon>Pucciniales</taxon>
        <taxon>Sphaerophragmiaceae</taxon>
        <taxon>Austropuccinia</taxon>
    </lineage>
</organism>
<evidence type="ECO:0000313" key="3">
    <source>
        <dbReference type="Proteomes" id="UP000765509"/>
    </source>
</evidence>
<sequence>MHSFHISQVVVLLTLICLQAFDVTAFGCIQHVNAPFGTCIEGGENEAKTATAAGTRMDPTSEPFTCRKGKEMCCKFNFTTQRTVNERQISSSCVPKDQY</sequence>
<dbReference type="AlphaFoldDB" id="A0A9Q3H3X8"/>
<name>A0A9Q3H3X8_9BASI</name>
<comment type="caution">
    <text evidence="2">The sequence shown here is derived from an EMBL/GenBank/DDBJ whole genome shotgun (WGS) entry which is preliminary data.</text>
</comment>
<protein>
    <submittedName>
        <fullName evidence="2">Uncharacterized protein</fullName>
    </submittedName>
</protein>
<keyword evidence="3" id="KW-1185">Reference proteome</keyword>
<dbReference type="Proteomes" id="UP000765509">
    <property type="component" value="Unassembled WGS sequence"/>
</dbReference>
<feature type="chain" id="PRO_5040229352" evidence="1">
    <location>
        <begin position="21"/>
        <end position="99"/>
    </location>
</feature>
<accession>A0A9Q3H3X8</accession>
<reference evidence="2" key="1">
    <citation type="submission" date="2021-03" db="EMBL/GenBank/DDBJ databases">
        <title>Draft genome sequence of rust myrtle Austropuccinia psidii MF-1, a brazilian biotype.</title>
        <authorList>
            <person name="Quecine M.C."/>
            <person name="Pachon D.M.R."/>
            <person name="Bonatelli M.L."/>
            <person name="Correr F.H."/>
            <person name="Franceschini L.M."/>
            <person name="Leite T.F."/>
            <person name="Margarido G.R.A."/>
            <person name="Almeida C.A."/>
            <person name="Ferrarezi J.A."/>
            <person name="Labate C.A."/>
        </authorList>
    </citation>
    <scope>NUCLEOTIDE SEQUENCE</scope>
    <source>
        <strain evidence="2">MF-1</strain>
    </source>
</reference>
<keyword evidence="1" id="KW-0732">Signal</keyword>
<gene>
    <name evidence="2" type="ORF">O181_029897</name>
</gene>
<dbReference type="EMBL" id="AVOT02010452">
    <property type="protein sequence ID" value="MBW0490182.1"/>
    <property type="molecule type" value="Genomic_DNA"/>
</dbReference>
<feature type="signal peptide" evidence="1">
    <location>
        <begin position="1"/>
        <end position="20"/>
    </location>
</feature>
<evidence type="ECO:0000313" key="2">
    <source>
        <dbReference type="EMBL" id="MBW0490182.1"/>
    </source>
</evidence>
<evidence type="ECO:0000256" key="1">
    <source>
        <dbReference type="SAM" id="SignalP"/>
    </source>
</evidence>